<evidence type="ECO:0000313" key="3">
    <source>
        <dbReference type="Proteomes" id="UP000016160"/>
    </source>
</evidence>
<feature type="signal peptide" evidence="1">
    <location>
        <begin position="1"/>
        <end position="18"/>
    </location>
</feature>
<dbReference type="Proteomes" id="UP000016160">
    <property type="component" value="Chromosome"/>
</dbReference>
<dbReference type="RefSeq" id="WP_038526673.1">
    <property type="nucleotide sequence ID" value="NZ_HG315671.1"/>
</dbReference>
<gene>
    <name evidence="2" type="ORF">BN863_3180</name>
</gene>
<accession>T2KGX0</accession>
<organism evidence="2 3">
    <name type="scientific">Formosa agariphila (strain DSM 15362 / KCTC 12365 / LMG 23005 / KMM 3901 / M-2Alg 35-1)</name>
    <dbReference type="NCBI Taxonomy" id="1347342"/>
    <lineage>
        <taxon>Bacteria</taxon>
        <taxon>Pseudomonadati</taxon>
        <taxon>Bacteroidota</taxon>
        <taxon>Flavobacteriia</taxon>
        <taxon>Flavobacteriales</taxon>
        <taxon>Flavobacteriaceae</taxon>
        <taxon>Formosa</taxon>
    </lineage>
</organism>
<dbReference type="Pfam" id="PF07642">
    <property type="entry name" value="BBP2"/>
    <property type="match status" value="1"/>
</dbReference>
<evidence type="ECO:0008006" key="4">
    <source>
        <dbReference type="Google" id="ProtNLM"/>
    </source>
</evidence>
<keyword evidence="1" id="KW-0732">Signal</keyword>
<dbReference type="STRING" id="1347342.BN863_3180"/>
<feature type="chain" id="PRO_5004602505" description="Porin" evidence="1">
    <location>
        <begin position="19"/>
        <end position="356"/>
    </location>
</feature>
<protein>
    <recommendedName>
        <fullName evidence="4">Porin</fullName>
    </recommendedName>
</protein>
<name>T2KGX0_FORAG</name>
<reference evidence="2 3" key="1">
    <citation type="journal article" date="2013" name="Appl. Environ. Microbiol.">
        <title>The genome of the alga-associated marine flavobacterium Formosa agariphila KMM 3901T reveals a broad potential for degradation of algal polysaccharides.</title>
        <authorList>
            <person name="Mann A.J."/>
            <person name="Hahnke R.L."/>
            <person name="Huang S."/>
            <person name="Werner J."/>
            <person name="Xing P."/>
            <person name="Barbeyron T."/>
            <person name="Huettel B."/>
            <person name="Stueber K."/>
            <person name="Reinhardt R."/>
            <person name="Harder J."/>
            <person name="Gloeckner F.O."/>
            <person name="Amann R.I."/>
            <person name="Teeling H."/>
        </authorList>
    </citation>
    <scope>NUCLEOTIDE SEQUENCE [LARGE SCALE GENOMIC DNA]</scope>
    <source>
        <strain evidence="3">DSM 15362 / KCTC 12365 / LMG 23005 / KMM 3901</strain>
    </source>
</reference>
<dbReference type="OrthoDB" id="1114561at2"/>
<evidence type="ECO:0000256" key="1">
    <source>
        <dbReference type="SAM" id="SignalP"/>
    </source>
</evidence>
<dbReference type="HOGENOM" id="CLU_047565_1_0_10"/>
<keyword evidence="3" id="KW-1185">Reference proteome</keyword>
<evidence type="ECO:0000313" key="2">
    <source>
        <dbReference type="EMBL" id="CDF78030.1"/>
    </source>
</evidence>
<dbReference type="EMBL" id="HG315671">
    <property type="protein sequence ID" value="CDF78030.1"/>
    <property type="molecule type" value="Genomic_DNA"/>
</dbReference>
<dbReference type="PATRIC" id="fig|1347342.6.peg.322"/>
<proteinExistence type="predicted"/>
<sequence length="356" mass="38725">MKKIFTLALLFATISIYAQDTIIEVEEVETIETKKFTISGSVDAYYQTYLTAPDNEGQSFGTAFADQSGFALGMGNVIFSYEGAKTGAVLDLVVGPRGAAATFNTDILDGIVNQAYVYWNVSDKTTLTFGRFNTFLGYEVIAPAANFNYSTSYLFSSGPFSHMGLKADFAISDDFSLMLAVTNPWDVNNTSYDGEYALGAQLGYKGQYLNLYYDSGANSGLGFEIDYTGGFDLTDAFYLGINAAYETTSYVFDDDGNELADDFTNGFYGVALYPQYTTSDAFAVGLRGEYFGYHAEEGDTSSVFGLTLTGSYTIESLIIKPEIRLDSWSDATPYLDNDGVATDNLAAFTVAAIYAF</sequence>
<dbReference type="InterPro" id="IPR011486">
    <property type="entry name" value="BBP2"/>
</dbReference>
<dbReference type="AlphaFoldDB" id="T2KGX0"/>
<dbReference type="eggNOG" id="ENOG502Z8GX">
    <property type="taxonomic scope" value="Bacteria"/>
</dbReference>